<evidence type="ECO:0000313" key="1">
    <source>
        <dbReference type="EMBL" id="EMJ92764.1"/>
    </source>
</evidence>
<reference evidence="1 2" key="1">
    <citation type="submission" date="2013-01" db="EMBL/GenBank/DDBJ databases">
        <authorList>
            <person name="Harkins D.M."/>
            <person name="Durkin A.S."/>
            <person name="Brinkac L.M."/>
            <person name="Haft D.H."/>
            <person name="Selengut J.D."/>
            <person name="Sanka R."/>
            <person name="DePew J."/>
            <person name="Purushe J."/>
            <person name="Galloway R.L."/>
            <person name="Vinetz J.M."/>
            <person name="Sutton G.G."/>
            <person name="Nierman W.C."/>
            <person name="Fouts D.E."/>
        </authorList>
    </citation>
    <scope>NUCLEOTIDE SEQUENCE [LARGE SCALE GENOMIC DNA]</scope>
    <source>
        <strain evidence="1 2">79601</strain>
    </source>
</reference>
<dbReference type="Proteomes" id="UP000011988">
    <property type="component" value="Unassembled WGS sequence"/>
</dbReference>
<sequence length="53" mass="6241">MLIAPSHLERKEDFDFLQSIYNRKGMKKLIENLFRLSDRDLTAIQAMAEKLDS</sequence>
<dbReference type="PATRIC" id="fig|1218565.3.peg.3432"/>
<proteinExistence type="predicted"/>
<protein>
    <submittedName>
        <fullName evidence="1">Uncharacterized protein</fullName>
    </submittedName>
</protein>
<comment type="caution">
    <text evidence="1">The sequence shown here is derived from an EMBL/GenBank/DDBJ whole genome shotgun (WGS) entry which is preliminary data.</text>
</comment>
<gene>
    <name evidence="1" type="ORF">LEP1GSC194_2357</name>
</gene>
<name>M6CM10_9LEPT</name>
<dbReference type="AlphaFoldDB" id="M6CM10"/>
<accession>M6CM10</accession>
<dbReference type="EMBL" id="ANIK01000078">
    <property type="protein sequence ID" value="EMJ92764.1"/>
    <property type="molecule type" value="Genomic_DNA"/>
</dbReference>
<organism evidence="1 2">
    <name type="scientific">Leptospira alstonii serovar Sichuan str. 79601</name>
    <dbReference type="NCBI Taxonomy" id="1218565"/>
    <lineage>
        <taxon>Bacteria</taxon>
        <taxon>Pseudomonadati</taxon>
        <taxon>Spirochaetota</taxon>
        <taxon>Spirochaetia</taxon>
        <taxon>Leptospirales</taxon>
        <taxon>Leptospiraceae</taxon>
        <taxon>Leptospira</taxon>
    </lineage>
</organism>
<evidence type="ECO:0000313" key="2">
    <source>
        <dbReference type="Proteomes" id="UP000011988"/>
    </source>
</evidence>